<dbReference type="SUPFAM" id="SSF51735">
    <property type="entry name" value="NAD(P)-binding Rossmann-fold domains"/>
    <property type="match status" value="1"/>
</dbReference>
<comment type="caution">
    <text evidence="2">The sequence shown here is derived from an EMBL/GenBank/DDBJ whole genome shotgun (WGS) entry which is preliminary data.</text>
</comment>
<dbReference type="Pfam" id="PF01370">
    <property type="entry name" value="Epimerase"/>
    <property type="match status" value="1"/>
</dbReference>
<proteinExistence type="predicted"/>
<organism evidence="2 3">
    <name type="scientific">Arthrobacter jinronghuae</name>
    <dbReference type="NCBI Taxonomy" id="2964609"/>
    <lineage>
        <taxon>Bacteria</taxon>
        <taxon>Bacillati</taxon>
        <taxon>Actinomycetota</taxon>
        <taxon>Actinomycetes</taxon>
        <taxon>Micrococcales</taxon>
        <taxon>Micrococcaceae</taxon>
        <taxon>Arthrobacter</taxon>
    </lineage>
</organism>
<name>A0ABT1NPW1_9MICC</name>
<dbReference type="Gene3D" id="3.40.50.720">
    <property type="entry name" value="NAD(P)-binding Rossmann-like Domain"/>
    <property type="match status" value="1"/>
</dbReference>
<dbReference type="RefSeq" id="WP_255865314.1">
    <property type="nucleotide sequence ID" value="NZ_CP104263.1"/>
</dbReference>
<keyword evidence="3" id="KW-1185">Reference proteome</keyword>
<evidence type="ECO:0000259" key="1">
    <source>
        <dbReference type="Pfam" id="PF01370"/>
    </source>
</evidence>
<dbReference type="InterPro" id="IPR036291">
    <property type="entry name" value="NAD(P)-bd_dom_sf"/>
</dbReference>
<feature type="domain" description="NAD-dependent epimerase/dehydratase" evidence="1">
    <location>
        <begin position="4"/>
        <end position="213"/>
    </location>
</feature>
<dbReference type="InterPro" id="IPR001509">
    <property type="entry name" value="Epimerase_deHydtase"/>
</dbReference>
<evidence type="ECO:0000313" key="2">
    <source>
        <dbReference type="EMBL" id="MCQ1949777.1"/>
    </source>
</evidence>
<reference evidence="2 3" key="1">
    <citation type="submission" date="2022-07" db="EMBL/GenBank/DDBJ databases">
        <title>Novel species in genus Arthrobacter.</title>
        <authorList>
            <person name="Liu Y."/>
        </authorList>
    </citation>
    <scope>NUCLEOTIDE SEQUENCE [LARGE SCALE GENOMIC DNA]</scope>
    <source>
        <strain evidence="3">zg-Y859</strain>
    </source>
</reference>
<dbReference type="EMBL" id="JANFLP010000008">
    <property type="protein sequence ID" value="MCQ1949777.1"/>
    <property type="molecule type" value="Genomic_DNA"/>
</dbReference>
<protein>
    <submittedName>
        <fullName evidence="2">NAD-dependent epimerase/dehydratase family protein</fullName>
    </submittedName>
</protein>
<gene>
    <name evidence="2" type="ORF">NNX28_07515</name>
</gene>
<sequence>MKLLILGGTAWLGHHTAVAALAEGHDVTCAARGSSGEPPAGTNFLRVDRDADDGLAAAAQEHWDAVIDVSRQPGQVRRSVRDLRAAAGFYVFVSTGNVYASQREFGQDEDAPLLAPLAADVMESMESYGPAKVACEQAVTDGFGDGSHAIVRAGLIGGPGDTSGRSGYWPVRFAQGGSVLVPDVPNQPTQLIDVRDLAQWLVLVAEQRTAGVFNAVGETLPFSGHLAEAASAAGVREPDARDSRVADSALPPITVPAPPQWLSEQGVNEWSGPRSLPLWLEDPDWHGMNARSNARAHSAGLRLRPLRQTLKDTLAWEEAAGVGRPRGAGLTLAEEHDLLVRLADADSLLPDGT</sequence>
<accession>A0ABT1NPW1</accession>
<evidence type="ECO:0000313" key="3">
    <source>
        <dbReference type="Proteomes" id="UP001206924"/>
    </source>
</evidence>
<dbReference type="Proteomes" id="UP001206924">
    <property type="component" value="Unassembled WGS sequence"/>
</dbReference>